<dbReference type="AlphaFoldDB" id="A0A844T089"/>
<comment type="caution">
    <text evidence="1">The sequence shown here is derived from an EMBL/GenBank/DDBJ whole genome shotgun (WGS) entry which is preliminary data.</text>
</comment>
<evidence type="ECO:0000313" key="2">
    <source>
        <dbReference type="Proteomes" id="UP000436468"/>
    </source>
</evidence>
<keyword evidence="2" id="KW-1185">Reference proteome</keyword>
<reference evidence="1 2" key="1">
    <citation type="submission" date="2019-12" db="EMBL/GenBank/DDBJ databases">
        <title>Draft genome sequences Bradyrhizobium cajani AMBPC1010, Bradyrhizobium pachyrhizi AMBPC1040 and Bradyrhizobium yuanmingense ALSPC3051, three plant growth promoting strains isolated from nodules of Cajanus cajan L. in Dominican Republic.</title>
        <authorList>
            <person name="Flores-Felix J.D."/>
            <person name="Araujo J."/>
            <person name="Diaz-Alcantara C."/>
            <person name="Gonzalez-Andres F."/>
            <person name="Velazquez E."/>
        </authorList>
    </citation>
    <scope>NUCLEOTIDE SEQUENCE [LARGE SCALE GENOMIC DNA]</scope>
    <source>
        <strain evidence="1 2">1040</strain>
    </source>
</reference>
<proteinExistence type="predicted"/>
<organism evidence="1 2">
    <name type="scientific">Bradyrhizobium pachyrhizi</name>
    <dbReference type="NCBI Taxonomy" id="280333"/>
    <lineage>
        <taxon>Bacteria</taxon>
        <taxon>Pseudomonadati</taxon>
        <taxon>Pseudomonadota</taxon>
        <taxon>Alphaproteobacteria</taxon>
        <taxon>Hyphomicrobiales</taxon>
        <taxon>Nitrobacteraceae</taxon>
        <taxon>Bradyrhizobium</taxon>
    </lineage>
</organism>
<dbReference type="Proteomes" id="UP000436468">
    <property type="component" value="Unassembled WGS sequence"/>
</dbReference>
<protein>
    <submittedName>
        <fullName evidence="1">Uncharacterized protein</fullName>
    </submittedName>
</protein>
<sequence length="120" mass="14142">MVSHYESTSKDGRKFTYYRHNAFQGRFRWLGGKWYLEITPTYRFTFNGKDLDRFHEKRLSGIKPIEKNRSVLSQLLIWQAILRAPWTKVDRARLLEFALAGVLSLRTHGRRFTHAAGLAD</sequence>
<gene>
    <name evidence="1" type="ORF">GPL21_30980</name>
</gene>
<evidence type="ECO:0000313" key="1">
    <source>
        <dbReference type="EMBL" id="MVT69514.1"/>
    </source>
</evidence>
<name>A0A844T089_9BRAD</name>
<dbReference type="RefSeq" id="WP_028337809.1">
    <property type="nucleotide sequence ID" value="NZ_WQNF01000030.1"/>
</dbReference>
<dbReference type="EMBL" id="WQNF01000030">
    <property type="protein sequence ID" value="MVT69514.1"/>
    <property type="molecule type" value="Genomic_DNA"/>
</dbReference>
<accession>A0A844T089</accession>